<keyword evidence="6" id="KW-0802">TPR repeat</keyword>
<dbReference type="CDD" id="cd16917">
    <property type="entry name" value="HATPase_UhpB-NarQ-NarX-like"/>
    <property type="match status" value="1"/>
</dbReference>
<dbReference type="PANTHER" id="PTHR24421">
    <property type="entry name" value="NITRATE/NITRITE SENSOR PROTEIN NARX-RELATED"/>
    <property type="match status" value="1"/>
</dbReference>
<dbReference type="SMART" id="SM00387">
    <property type="entry name" value="HATPase_c"/>
    <property type="match status" value="1"/>
</dbReference>
<evidence type="ECO:0000256" key="2">
    <source>
        <dbReference type="ARBA" id="ARBA00012438"/>
    </source>
</evidence>
<dbReference type="Gene3D" id="1.25.40.10">
    <property type="entry name" value="Tetratricopeptide repeat domain"/>
    <property type="match status" value="1"/>
</dbReference>
<evidence type="ECO:0000256" key="6">
    <source>
        <dbReference type="PROSITE-ProRule" id="PRU00339"/>
    </source>
</evidence>
<dbReference type="InterPro" id="IPR003594">
    <property type="entry name" value="HATPase_dom"/>
</dbReference>
<evidence type="ECO:0000256" key="1">
    <source>
        <dbReference type="ARBA" id="ARBA00000085"/>
    </source>
</evidence>
<dbReference type="InterPro" id="IPR036890">
    <property type="entry name" value="HATPase_C_sf"/>
</dbReference>
<feature type="repeat" description="TPR" evidence="6">
    <location>
        <begin position="202"/>
        <end position="235"/>
    </location>
</feature>
<evidence type="ECO:0000256" key="7">
    <source>
        <dbReference type="SAM" id="Phobius"/>
    </source>
</evidence>
<dbReference type="RefSeq" id="WP_167959371.1">
    <property type="nucleotide sequence ID" value="NZ_JAATJJ010000001.1"/>
</dbReference>
<dbReference type="EMBL" id="JAATJJ010000001">
    <property type="protein sequence ID" value="NJB69585.1"/>
    <property type="molecule type" value="Genomic_DNA"/>
</dbReference>
<reference evidence="9 10" key="1">
    <citation type="submission" date="2020-03" db="EMBL/GenBank/DDBJ databases">
        <title>Genomic Encyclopedia of Type Strains, Phase IV (KMG-IV): sequencing the most valuable type-strain genomes for metagenomic binning, comparative biology and taxonomic classification.</title>
        <authorList>
            <person name="Goeker M."/>
        </authorList>
    </citation>
    <scope>NUCLEOTIDE SEQUENCE [LARGE SCALE GENOMIC DNA]</scope>
    <source>
        <strain evidence="9 10">DSM 29762</strain>
    </source>
</reference>
<evidence type="ECO:0000313" key="10">
    <source>
        <dbReference type="Proteomes" id="UP000590442"/>
    </source>
</evidence>
<protein>
    <recommendedName>
        <fullName evidence="2">histidine kinase</fullName>
        <ecNumber evidence="2">2.7.13.3</ecNumber>
    </recommendedName>
</protein>
<comment type="caution">
    <text evidence="9">The sequence shown here is derived from an EMBL/GenBank/DDBJ whole genome shotgun (WGS) entry which is preliminary data.</text>
</comment>
<feature type="transmembrane region" description="Helical" evidence="7">
    <location>
        <begin position="428"/>
        <end position="448"/>
    </location>
</feature>
<keyword evidence="4 9" id="KW-0418">Kinase</keyword>
<dbReference type="PROSITE" id="PS50109">
    <property type="entry name" value="HIS_KIN"/>
    <property type="match status" value="1"/>
</dbReference>
<dbReference type="Proteomes" id="UP000590442">
    <property type="component" value="Unassembled WGS sequence"/>
</dbReference>
<dbReference type="SMART" id="SM00028">
    <property type="entry name" value="TPR"/>
    <property type="match status" value="4"/>
</dbReference>
<name>A0A846QVJ0_9FLAO</name>
<keyword evidence="7" id="KW-0472">Membrane</keyword>
<dbReference type="InterPro" id="IPR005467">
    <property type="entry name" value="His_kinase_dom"/>
</dbReference>
<keyword evidence="3" id="KW-0808">Transferase</keyword>
<dbReference type="GO" id="GO:0000160">
    <property type="term" value="P:phosphorelay signal transduction system"/>
    <property type="evidence" value="ECO:0007669"/>
    <property type="project" value="UniProtKB-KW"/>
</dbReference>
<keyword evidence="7" id="KW-1133">Transmembrane helix</keyword>
<dbReference type="InterPro" id="IPR019734">
    <property type="entry name" value="TPR_rpt"/>
</dbReference>
<keyword evidence="7" id="KW-0812">Transmembrane</keyword>
<dbReference type="GO" id="GO:0004673">
    <property type="term" value="F:protein histidine kinase activity"/>
    <property type="evidence" value="ECO:0007669"/>
    <property type="project" value="UniProtKB-EC"/>
</dbReference>
<sequence length="687" mass="79690">MNNHFYYKKIYKIFIYSLLVLIISCSKKEVLVNNSSPTKNDSILYWVNEEGRNIDLPLDLRRKALKKAYDSSEKLNNDSLKTKYFSNISLAYLNLPDSTLFRKLNNRTMDLCRITKDTIAHAEVHWDLATFFQDYKVLDSSYYNYKEALRIYLSIEDEIHAARMLYNMALVQEGARDYTGSEINTVRAIELIKPYNQYRRLYSYYNLLGNIALSLKEYDKALEYHQQALEYLNLTSTKDRTLEPMTQLNLGNVYQEQNQHQKASHYFKTVLANDSLFFHNPDLYAKALTNLAVSTIKLDHNSAEPLNLLKKAIRIQDSLENIKGLSIIHYGLSEYYLNKADTATAVLHLKESKTLAEQSKNYERLLKTLQLLPNIDSKNAALYAQQYFKLNDSLQQEDRRIRDKFARIRFETNEFIEQNELLDQQKSLWFGIAVTSLLLGVLLFVIIFQRIKTQKLEFQQSQQQSNEEIFNLMLSQKEKVEEGKHLEQKRISEELHDGILGQMLGIRLILSGLNKKTGDDVVEKREGLIKKLQGVEEEIRTISHELNHNSYEKVTNFILSIQDLLQTIGESGNISYDFVYNEDMEWDQLHGDIKINLYRVVQECLQNCLKHAEASNISVNFNVEANTILVHIKDDGKGFIANKRRKGIGLKNITSRMKKLQGSYKIDSEIGKGTIVTLTIPIDPNMI</sequence>
<evidence type="ECO:0000259" key="8">
    <source>
        <dbReference type="PROSITE" id="PS50109"/>
    </source>
</evidence>
<dbReference type="AlphaFoldDB" id="A0A846QVJ0"/>
<dbReference type="PROSITE" id="PS50005">
    <property type="entry name" value="TPR"/>
    <property type="match status" value="1"/>
</dbReference>
<organism evidence="9 10">
    <name type="scientific">Saonia flava</name>
    <dbReference type="NCBI Taxonomy" id="523696"/>
    <lineage>
        <taxon>Bacteria</taxon>
        <taxon>Pseudomonadati</taxon>
        <taxon>Bacteroidota</taxon>
        <taxon>Flavobacteriia</taxon>
        <taxon>Flavobacteriales</taxon>
        <taxon>Flavobacteriaceae</taxon>
        <taxon>Saonia</taxon>
    </lineage>
</organism>
<dbReference type="Pfam" id="PF02518">
    <property type="entry name" value="HATPase_c"/>
    <property type="match status" value="1"/>
</dbReference>
<gene>
    <name evidence="9" type="ORF">GGR42_000047</name>
</gene>
<keyword evidence="5" id="KW-0902">Two-component regulatory system</keyword>
<evidence type="ECO:0000256" key="5">
    <source>
        <dbReference type="ARBA" id="ARBA00023012"/>
    </source>
</evidence>
<dbReference type="EC" id="2.7.13.3" evidence="2"/>
<dbReference type="SUPFAM" id="SSF55874">
    <property type="entry name" value="ATPase domain of HSP90 chaperone/DNA topoisomerase II/histidine kinase"/>
    <property type="match status" value="1"/>
</dbReference>
<dbReference type="InterPro" id="IPR050482">
    <property type="entry name" value="Sensor_HK_TwoCompSys"/>
</dbReference>
<feature type="domain" description="Histidine kinase" evidence="8">
    <location>
        <begin position="597"/>
        <end position="684"/>
    </location>
</feature>
<evidence type="ECO:0000313" key="9">
    <source>
        <dbReference type="EMBL" id="NJB69585.1"/>
    </source>
</evidence>
<evidence type="ECO:0000256" key="4">
    <source>
        <dbReference type="ARBA" id="ARBA00022777"/>
    </source>
</evidence>
<keyword evidence="10" id="KW-1185">Reference proteome</keyword>
<comment type="catalytic activity">
    <reaction evidence="1">
        <text>ATP + protein L-histidine = ADP + protein N-phospho-L-histidine.</text>
        <dbReference type="EC" id="2.7.13.3"/>
    </reaction>
</comment>
<dbReference type="SUPFAM" id="SSF48452">
    <property type="entry name" value="TPR-like"/>
    <property type="match status" value="2"/>
</dbReference>
<dbReference type="InterPro" id="IPR011990">
    <property type="entry name" value="TPR-like_helical_dom_sf"/>
</dbReference>
<evidence type="ECO:0000256" key="3">
    <source>
        <dbReference type="ARBA" id="ARBA00022679"/>
    </source>
</evidence>
<accession>A0A846QVJ0</accession>
<dbReference type="Gene3D" id="3.30.565.10">
    <property type="entry name" value="Histidine kinase-like ATPase, C-terminal domain"/>
    <property type="match status" value="1"/>
</dbReference>
<proteinExistence type="predicted"/>
<dbReference type="Pfam" id="PF13424">
    <property type="entry name" value="TPR_12"/>
    <property type="match status" value="1"/>
</dbReference>
<dbReference type="PANTHER" id="PTHR24421:SF10">
    <property type="entry name" value="NITRATE_NITRITE SENSOR PROTEIN NARQ"/>
    <property type="match status" value="1"/>
</dbReference>